<evidence type="ECO:0000259" key="9">
    <source>
        <dbReference type="Pfam" id="PF08100"/>
    </source>
</evidence>
<dbReference type="SUPFAM" id="SSF46785">
    <property type="entry name" value="Winged helix' DNA-binding domain"/>
    <property type="match status" value="1"/>
</dbReference>
<keyword evidence="1 10" id="KW-0489">Methyltransferase</keyword>
<dbReference type="PANTHER" id="PTHR43712:SF2">
    <property type="entry name" value="O-METHYLTRANSFERASE CICE"/>
    <property type="match status" value="1"/>
</dbReference>
<comment type="function">
    <text evidence="4">Catalyzes the transfer of a methyl group onto N-acetylserotonin, producing melatonin (N-acetyl-5-methoxytryptamine).</text>
</comment>
<dbReference type="GO" id="GO:0017096">
    <property type="term" value="F:acetylserotonin O-methyltransferase activity"/>
    <property type="evidence" value="ECO:0007669"/>
    <property type="project" value="UniProtKB-EC"/>
</dbReference>
<sequence length="203" mass="23013">MSNSLNTQGSNIDSSDALVSEALDHITAYWRPQLINTASELKIYDFLSKEPMSTDELAKATGTHSETLFRFMRALANIDVFKLDHNQKWTTTPLATIIFTQLKNYASLWLDSYSLLTTLTDVVKTGRNHFEEHYGLPFYEWCKSKPTEFEKFNIAMAEFGNFLDSKVTEIYDFSQFKCIVDVGGGRGVFMSEMLKSAPNVTGI</sequence>
<proteinExistence type="predicted"/>
<dbReference type="GO" id="GO:0032259">
    <property type="term" value="P:methylation"/>
    <property type="evidence" value="ECO:0007669"/>
    <property type="project" value="UniProtKB-KW"/>
</dbReference>
<dbReference type="OrthoDB" id="1606438at2759"/>
<dbReference type="Proteomes" id="UP000288716">
    <property type="component" value="Unassembled WGS sequence"/>
</dbReference>
<protein>
    <recommendedName>
        <fullName evidence="6">Acetylserotonin O-methyltransferase</fullName>
        <ecNumber evidence="5">2.1.1.4</ecNumber>
    </recommendedName>
    <alternativeName>
        <fullName evidence="7">Hydroxyindole O-methyltransferase</fullName>
    </alternativeName>
</protein>
<keyword evidence="11" id="KW-1185">Reference proteome</keyword>
<evidence type="ECO:0000313" key="10">
    <source>
        <dbReference type="EMBL" id="RWS19413.1"/>
    </source>
</evidence>
<dbReference type="VEuPathDB" id="VectorBase:LDEU012627"/>
<keyword evidence="3" id="KW-0949">S-adenosyl-L-methionine</keyword>
<dbReference type="Gene3D" id="1.10.287.1350">
    <property type="match status" value="1"/>
</dbReference>
<reference evidence="10 11" key="1">
    <citation type="journal article" date="2018" name="Gigascience">
        <title>Genomes of trombidid mites reveal novel predicted allergens and laterally-transferred genes associated with secondary metabolism.</title>
        <authorList>
            <person name="Dong X."/>
            <person name="Chaisiri K."/>
            <person name="Xia D."/>
            <person name="Armstrong S.D."/>
            <person name="Fang Y."/>
            <person name="Donnelly M.J."/>
            <person name="Kadowaki T."/>
            <person name="McGarry J.W."/>
            <person name="Darby A.C."/>
            <person name="Makepeace B.L."/>
        </authorList>
    </citation>
    <scope>NUCLEOTIDE SEQUENCE [LARGE SCALE GENOMIC DNA]</scope>
    <source>
        <strain evidence="10">UoL-UT</strain>
    </source>
</reference>
<dbReference type="EMBL" id="NCKV01026489">
    <property type="protein sequence ID" value="RWS19413.1"/>
    <property type="molecule type" value="Genomic_DNA"/>
</dbReference>
<dbReference type="GO" id="GO:0046983">
    <property type="term" value="F:protein dimerization activity"/>
    <property type="evidence" value="ECO:0007669"/>
    <property type="project" value="InterPro"/>
</dbReference>
<feature type="domain" description="O-methyltransferase C-terminal" evidence="8">
    <location>
        <begin position="118"/>
        <end position="202"/>
    </location>
</feature>
<evidence type="ECO:0000256" key="4">
    <source>
        <dbReference type="ARBA" id="ARBA00037645"/>
    </source>
</evidence>
<dbReference type="STRING" id="299467.A0A443RVM0"/>
<dbReference type="InterPro" id="IPR016461">
    <property type="entry name" value="COMT-like"/>
</dbReference>
<dbReference type="EC" id="2.1.1.4" evidence="5"/>
<dbReference type="Gene3D" id="3.40.50.150">
    <property type="entry name" value="Vaccinia Virus protein VP39"/>
    <property type="match status" value="1"/>
</dbReference>
<evidence type="ECO:0000256" key="7">
    <source>
        <dbReference type="ARBA" id="ARBA00043054"/>
    </source>
</evidence>
<dbReference type="InterPro" id="IPR001077">
    <property type="entry name" value="COMT_C"/>
</dbReference>
<name>A0A443RVM0_9ACAR</name>
<dbReference type="Gene3D" id="1.10.10.10">
    <property type="entry name" value="Winged helix-like DNA-binding domain superfamily/Winged helix DNA-binding domain"/>
    <property type="match status" value="1"/>
</dbReference>
<accession>A0A443RVM0</accession>
<dbReference type="InterPro" id="IPR036390">
    <property type="entry name" value="WH_DNA-bd_sf"/>
</dbReference>
<evidence type="ECO:0000256" key="3">
    <source>
        <dbReference type="ARBA" id="ARBA00022691"/>
    </source>
</evidence>
<dbReference type="PANTHER" id="PTHR43712">
    <property type="entry name" value="PUTATIVE (AFU_ORTHOLOGUE AFUA_4G14580)-RELATED"/>
    <property type="match status" value="1"/>
</dbReference>
<evidence type="ECO:0000259" key="8">
    <source>
        <dbReference type="Pfam" id="PF00891"/>
    </source>
</evidence>
<evidence type="ECO:0000313" key="11">
    <source>
        <dbReference type="Proteomes" id="UP000288716"/>
    </source>
</evidence>
<feature type="non-terminal residue" evidence="10">
    <location>
        <position position="203"/>
    </location>
</feature>
<evidence type="ECO:0000256" key="6">
    <source>
        <dbReference type="ARBA" id="ARBA00040730"/>
    </source>
</evidence>
<dbReference type="PROSITE" id="PS51683">
    <property type="entry name" value="SAM_OMT_II"/>
    <property type="match status" value="1"/>
</dbReference>
<dbReference type="AlphaFoldDB" id="A0A443RVM0"/>
<keyword evidence="2 10" id="KW-0808">Transferase</keyword>
<dbReference type="SUPFAM" id="SSF53335">
    <property type="entry name" value="S-adenosyl-L-methionine-dependent methyltransferases"/>
    <property type="match status" value="1"/>
</dbReference>
<organism evidence="10 11">
    <name type="scientific">Leptotrombidium deliense</name>
    <dbReference type="NCBI Taxonomy" id="299467"/>
    <lineage>
        <taxon>Eukaryota</taxon>
        <taxon>Metazoa</taxon>
        <taxon>Ecdysozoa</taxon>
        <taxon>Arthropoda</taxon>
        <taxon>Chelicerata</taxon>
        <taxon>Arachnida</taxon>
        <taxon>Acari</taxon>
        <taxon>Acariformes</taxon>
        <taxon>Trombidiformes</taxon>
        <taxon>Prostigmata</taxon>
        <taxon>Anystina</taxon>
        <taxon>Parasitengona</taxon>
        <taxon>Trombiculoidea</taxon>
        <taxon>Trombiculidae</taxon>
        <taxon>Leptotrombidium</taxon>
    </lineage>
</organism>
<gene>
    <name evidence="10" type="ORF">B4U80_12302</name>
</gene>
<evidence type="ECO:0000256" key="1">
    <source>
        <dbReference type="ARBA" id="ARBA00022603"/>
    </source>
</evidence>
<feature type="domain" description="O-methyltransferase dimerisation" evidence="9">
    <location>
        <begin position="23"/>
        <end position="97"/>
    </location>
</feature>
<evidence type="ECO:0000256" key="5">
    <source>
        <dbReference type="ARBA" id="ARBA00039116"/>
    </source>
</evidence>
<evidence type="ECO:0000256" key="2">
    <source>
        <dbReference type="ARBA" id="ARBA00022679"/>
    </source>
</evidence>
<dbReference type="InterPro" id="IPR012967">
    <property type="entry name" value="COMT_dimerisation"/>
</dbReference>
<dbReference type="Pfam" id="PF08100">
    <property type="entry name" value="Dimerisation"/>
    <property type="match status" value="1"/>
</dbReference>
<dbReference type="InterPro" id="IPR029063">
    <property type="entry name" value="SAM-dependent_MTases_sf"/>
</dbReference>
<comment type="caution">
    <text evidence="10">The sequence shown here is derived from an EMBL/GenBank/DDBJ whole genome shotgun (WGS) entry which is preliminary data.</text>
</comment>
<dbReference type="InterPro" id="IPR036388">
    <property type="entry name" value="WH-like_DNA-bd_sf"/>
</dbReference>
<dbReference type="Pfam" id="PF00891">
    <property type="entry name" value="Methyltransf_2"/>
    <property type="match status" value="1"/>
</dbReference>